<keyword evidence="5" id="KW-0326">Glycosidase</keyword>
<name>A0A1D1YDE4_9ARAE</name>
<comment type="similarity">
    <text evidence="1 5">Belongs to the glycosyl hydrolase 14 family.</text>
</comment>
<keyword evidence="3 5" id="KW-0624">Polysaccharide degradation</keyword>
<feature type="compositionally biased region" description="Polar residues" evidence="6">
    <location>
        <begin position="538"/>
        <end position="553"/>
    </location>
</feature>
<keyword evidence="5" id="KW-0378">Hydrolase</keyword>
<organism evidence="7">
    <name type="scientific">Anthurium amnicola</name>
    <dbReference type="NCBI Taxonomy" id="1678845"/>
    <lineage>
        <taxon>Eukaryota</taxon>
        <taxon>Viridiplantae</taxon>
        <taxon>Streptophyta</taxon>
        <taxon>Embryophyta</taxon>
        <taxon>Tracheophyta</taxon>
        <taxon>Spermatophyta</taxon>
        <taxon>Magnoliopsida</taxon>
        <taxon>Liliopsida</taxon>
        <taxon>Araceae</taxon>
        <taxon>Pothoideae</taxon>
        <taxon>Potheae</taxon>
        <taxon>Anthurium</taxon>
    </lineage>
</organism>
<dbReference type="GO" id="GO:0016161">
    <property type="term" value="F:beta-amylase activity"/>
    <property type="evidence" value="ECO:0007669"/>
    <property type="project" value="UniProtKB-EC"/>
</dbReference>
<dbReference type="InterPro" id="IPR001554">
    <property type="entry name" value="Glyco_hydro_14"/>
</dbReference>
<evidence type="ECO:0000313" key="7">
    <source>
        <dbReference type="EMBL" id="JAT52656.1"/>
    </source>
</evidence>
<feature type="region of interest" description="Disordered" evidence="6">
    <location>
        <begin position="522"/>
        <end position="553"/>
    </location>
</feature>
<protein>
    <recommendedName>
        <fullName evidence="5">Beta-amylase</fullName>
        <ecNumber evidence="5">3.2.1.2</ecNumber>
    </recommendedName>
</protein>
<evidence type="ECO:0000256" key="6">
    <source>
        <dbReference type="SAM" id="MobiDB-lite"/>
    </source>
</evidence>
<feature type="active site" description="Proton donor" evidence="4">
    <location>
        <position position="261"/>
    </location>
</feature>
<proteinExistence type="inferred from homology"/>
<dbReference type="PRINTS" id="PR00750">
    <property type="entry name" value="BETAAMYLASE"/>
</dbReference>
<accession>A0A1D1YDE4</accession>
<dbReference type="Pfam" id="PF01373">
    <property type="entry name" value="Glyco_hydro_14"/>
    <property type="match status" value="1"/>
</dbReference>
<dbReference type="EMBL" id="GDJX01015280">
    <property type="protein sequence ID" value="JAT52656.1"/>
    <property type="molecule type" value="Transcribed_RNA"/>
</dbReference>
<feature type="active site" description="Proton acceptor" evidence="4">
    <location>
        <position position="458"/>
    </location>
</feature>
<keyword evidence="2 5" id="KW-0119">Carbohydrate metabolism</keyword>
<dbReference type="PANTHER" id="PTHR31352">
    <property type="entry name" value="BETA-AMYLASE 1, CHLOROPLASTIC"/>
    <property type="match status" value="1"/>
</dbReference>
<comment type="catalytic activity">
    <reaction evidence="5">
        <text>Hydrolysis of (1-&gt;4)-alpha-D-glucosidic linkages in polysaccharides so as to remove successive maltose units from the non-reducing ends of the chains.</text>
        <dbReference type="EC" id="3.2.1.2"/>
    </reaction>
</comment>
<dbReference type="InterPro" id="IPR017853">
    <property type="entry name" value="GH"/>
</dbReference>
<dbReference type="PANTHER" id="PTHR31352:SF3">
    <property type="entry name" value="INACTIVE BETA-AMYLASE 9"/>
    <property type="match status" value="1"/>
</dbReference>
<dbReference type="AlphaFoldDB" id="A0A1D1YDE4"/>
<evidence type="ECO:0000256" key="3">
    <source>
        <dbReference type="ARBA" id="ARBA00023326"/>
    </source>
</evidence>
<gene>
    <name evidence="7" type="primary">BAM9_0</name>
    <name evidence="7" type="ORF">g.67896</name>
</gene>
<evidence type="ECO:0000256" key="1">
    <source>
        <dbReference type="ARBA" id="ARBA00005652"/>
    </source>
</evidence>
<dbReference type="EC" id="3.2.1.2" evidence="5"/>
<reference evidence="7" key="1">
    <citation type="submission" date="2015-07" db="EMBL/GenBank/DDBJ databases">
        <title>Transcriptome Assembly of Anthurium amnicola.</title>
        <authorList>
            <person name="Suzuki J."/>
        </authorList>
    </citation>
    <scope>NUCLEOTIDE SEQUENCE</scope>
</reference>
<dbReference type="GO" id="GO:0000272">
    <property type="term" value="P:polysaccharide catabolic process"/>
    <property type="evidence" value="ECO:0007669"/>
    <property type="project" value="UniProtKB-KW"/>
</dbReference>
<evidence type="ECO:0000256" key="4">
    <source>
        <dbReference type="PIRSR" id="PIRSR601554-1"/>
    </source>
</evidence>
<evidence type="ECO:0000256" key="2">
    <source>
        <dbReference type="ARBA" id="ARBA00023277"/>
    </source>
</evidence>
<dbReference type="Gene3D" id="3.20.20.80">
    <property type="entry name" value="Glycosidases"/>
    <property type="match status" value="1"/>
</dbReference>
<sequence>MEVSVVARQASAAGSDRLMLPVRSRLQLLAKQRRRCALSFSGTPTRTAAVAGLRCRRRVPPIRAAIRSEAVSEPARKAVARKESSRRSAVDRPQLFVGLPVDAVSDCNTLNHPKAIAFGLKALRLLGVDGVELPVWWGVAEKEAMGKYDWSGYLALVQVIRDAGLQVRASLYFHASAEPDIPLPQWVSAIGDADPDIFFTDRAGKRHRGCLSVAVDDLPVLQGKTPMQVYGDFLHSFRTTFSQFLGSTITDILVGLGPDGELKYPSLPQAKNRQAAGVGEFQCYDKNMLNHLKQHAESNGNHYWGLSGPHDTPHYHQSPDATNFFKENGGSWETPYGNFFLSWYSQRLLSHADRLLSVASAAFGDLPVTLYGKLPVMHAWYNSRSHPSELAAGFFNTAHRDGYDAVAEAFARHSCGVLLPSMDLSDRHQPRASRSSPESLLSQIMRACKRHGVAVAGENSGARGVPDSFGKIKETLSRRAPSPDDAPALVDKFTYQRMGAHFFSPEHFPLFTQFVRSLDWSDLHPDDQPAGDGETIPLTPSSASEGSRQMQAV</sequence>
<dbReference type="SUPFAM" id="SSF51445">
    <property type="entry name" value="(Trans)glycosidases"/>
    <property type="match status" value="1"/>
</dbReference>
<evidence type="ECO:0000256" key="5">
    <source>
        <dbReference type="RuleBase" id="RU000509"/>
    </source>
</evidence>